<dbReference type="Proteomes" id="UP000036987">
    <property type="component" value="Unassembled WGS sequence"/>
</dbReference>
<sequence>MVEHDLSANKQGRKIKLTTLFNQGSEISDPSSEAISLPVPYELPPQPYTNEDVPWSWDKRYTKKDVFGQVS</sequence>
<keyword evidence="2" id="KW-1185">Reference proteome</keyword>
<dbReference type="AlphaFoldDB" id="A0A0K9PYB7"/>
<gene>
    <name evidence="1" type="ORF">ZOSMA_139G00070</name>
</gene>
<proteinExistence type="predicted"/>
<evidence type="ECO:0000313" key="1">
    <source>
        <dbReference type="EMBL" id="KMZ73929.1"/>
    </source>
</evidence>
<name>A0A0K9PYB7_ZOSMR</name>
<comment type="caution">
    <text evidence="1">The sequence shown here is derived from an EMBL/GenBank/DDBJ whole genome shotgun (WGS) entry which is preliminary data.</text>
</comment>
<dbReference type="STRING" id="29655.A0A0K9PYB7"/>
<dbReference type="SUPFAM" id="SSF56024">
    <property type="entry name" value="Phospholipase D/nuclease"/>
    <property type="match status" value="1"/>
</dbReference>
<dbReference type="EMBL" id="LFYR01000513">
    <property type="protein sequence ID" value="KMZ73929.1"/>
    <property type="molecule type" value="Genomic_DNA"/>
</dbReference>
<organism evidence="1 2">
    <name type="scientific">Zostera marina</name>
    <name type="common">Eelgrass</name>
    <dbReference type="NCBI Taxonomy" id="29655"/>
    <lineage>
        <taxon>Eukaryota</taxon>
        <taxon>Viridiplantae</taxon>
        <taxon>Streptophyta</taxon>
        <taxon>Embryophyta</taxon>
        <taxon>Tracheophyta</taxon>
        <taxon>Spermatophyta</taxon>
        <taxon>Magnoliopsida</taxon>
        <taxon>Liliopsida</taxon>
        <taxon>Zosteraceae</taxon>
        <taxon>Zostera</taxon>
    </lineage>
</organism>
<reference evidence="2" key="1">
    <citation type="journal article" date="2016" name="Nature">
        <title>The genome of the seagrass Zostera marina reveals angiosperm adaptation to the sea.</title>
        <authorList>
            <person name="Olsen J.L."/>
            <person name="Rouze P."/>
            <person name="Verhelst B."/>
            <person name="Lin Y.-C."/>
            <person name="Bayer T."/>
            <person name="Collen J."/>
            <person name="Dattolo E."/>
            <person name="De Paoli E."/>
            <person name="Dittami S."/>
            <person name="Maumus F."/>
            <person name="Michel G."/>
            <person name="Kersting A."/>
            <person name="Lauritano C."/>
            <person name="Lohaus R."/>
            <person name="Toepel M."/>
            <person name="Tonon T."/>
            <person name="Vanneste K."/>
            <person name="Amirebrahimi M."/>
            <person name="Brakel J."/>
            <person name="Bostroem C."/>
            <person name="Chovatia M."/>
            <person name="Grimwood J."/>
            <person name="Jenkins J.W."/>
            <person name="Jueterbock A."/>
            <person name="Mraz A."/>
            <person name="Stam W.T."/>
            <person name="Tice H."/>
            <person name="Bornberg-Bauer E."/>
            <person name="Green P.J."/>
            <person name="Pearson G.A."/>
            <person name="Procaccini G."/>
            <person name="Duarte C.M."/>
            <person name="Schmutz J."/>
            <person name="Reusch T.B.H."/>
            <person name="Van de Peer Y."/>
        </authorList>
    </citation>
    <scope>NUCLEOTIDE SEQUENCE [LARGE SCALE GENOMIC DNA]</scope>
    <source>
        <strain evidence="2">cv. Finnish</strain>
    </source>
</reference>
<accession>A0A0K9PYB7</accession>
<evidence type="ECO:0000313" key="2">
    <source>
        <dbReference type="Proteomes" id="UP000036987"/>
    </source>
</evidence>
<dbReference type="OrthoDB" id="47785at2759"/>
<dbReference type="Gene3D" id="3.30.870.10">
    <property type="entry name" value="Endonuclease Chain A"/>
    <property type="match status" value="1"/>
</dbReference>
<protein>
    <submittedName>
        <fullName evidence="1">Uncharacterized protein</fullName>
    </submittedName>
</protein>